<dbReference type="InterPro" id="IPR036271">
    <property type="entry name" value="Tet_transcr_reg_TetR-rel_C_sf"/>
</dbReference>
<evidence type="ECO:0000313" key="1">
    <source>
        <dbReference type="EMBL" id="AXC12332.1"/>
    </source>
</evidence>
<protein>
    <submittedName>
        <fullName evidence="1">Transcriptional regulator, TetR family</fullName>
    </submittedName>
</protein>
<dbReference type="Proteomes" id="UP000253606">
    <property type="component" value="Chromosome"/>
</dbReference>
<name>A0A2Z5FZS1_9BACT</name>
<dbReference type="EMBL" id="CP030840">
    <property type="protein sequence ID" value="AXC12332.1"/>
    <property type="molecule type" value="Genomic_DNA"/>
</dbReference>
<reference evidence="1 2" key="1">
    <citation type="journal article" date="2018" name="Front. Microbiol.">
        <title>Hydrolytic Capabilities as a Key to Environmental Success: Chitinolytic and Cellulolytic Acidobacteria From Acidic Sub-arctic Soils and Boreal Peatlands.</title>
        <authorList>
            <person name="Belova S.E."/>
            <person name="Ravin N.V."/>
            <person name="Pankratov T.A."/>
            <person name="Rakitin A.L."/>
            <person name="Ivanova A.A."/>
            <person name="Beletsky A.V."/>
            <person name="Mardanov A.V."/>
            <person name="Sinninghe Damste J.S."/>
            <person name="Dedysh S.N."/>
        </authorList>
    </citation>
    <scope>NUCLEOTIDE SEQUENCE [LARGE SCALE GENOMIC DNA]</scope>
    <source>
        <strain evidence="1 2">SBC82</strain>
    </source>
</reference>
<keyword evidence="2" id="KW-1185">Reference proteome</keyword>
<organism evidence="1 2">
    <name type="scientific">Acidisarcina polymorpha</name>
    <dbReference type="NCBI Taxonomy" id="2211140"/>
    <lineage>
        <taxon>Bacteria</taxon>
        <taxon>Pseudomonadati</taxon>
        <taxon>Acidobacteriota</taxon>
        <taxon>Terriglobia</taxon>
        <taxon>Terriglobales</taxon>
        <taxon>Acidobacteriaceae</taxon>
        <taxon>Acidisarcina</taxon>
    </lineage>
</organism>
<dbReference type="KEGG" id="abas:ACPOL_3030"/>
<accession>A0A2Z5FZS1</accession>
<proteinExistence type="predicted"/>
<dbReference type="Gene3D" id="1.10.357.10">
    <property type="entry name" value="Tetracycline Repressor, domain 2"/>
    <property type="match status" value="1"/>
</dbReference>
<evidence type="ECO:0000313" key="2">
    <source>
        <dbReference type="Proteomes" id="UP000253606"/>
    </source>
</evidence>
<gene>
    <name evidence="1" type="ORF">ACPOL_3030</name>
</gene>
<dbReference type="SUPFAM" id="SSF48498">
    <property type="entry name" value="Tetracyclin repressor-like, C-terminal domain"/>
    <property type="match status" value="1"/>
</dbReference>
<sequence length="75" mass="8142">MAEHRRARTASITRRIQKAVSTGELQAETDATALGELYAAALHGISVQARDGAKRKRLMAMTPLLVSLMQSNLAH</sequence>
<dbReference type="AlphaFoldDB" id="A0A2Z5FZS1"/>